<feature type="domain" description="DUF2157" evidence="2">
    <location>
        <begin position="1"/>
        <end position="93"/>
    </location>
</feature>
<name>A0A8T9QJH9_9BACT</name>
<feature type="transmembrane region" description="Helical" evidence="1">
    <location>
        <begin position="42"/>
        <end position="61"/>
    </location>
</feature>
<feature type="transmembrane region" description="Helical" evidence="1">
    <location>
        <begin position="14"/>
        <end position="35"/>
    </location>
</feature>
<sequence length="271" mass="29148">MSVVAANWQGLPEWLRLLLLLGSMGGAYAGGEYFLARKNESLGIGLIGLGLILFGCGIILTSQMYQLIGYDAPGLLAWALAGTALTYLYRSRTIFVLMACIGGIVQGYSTGQLGSFSYLTAALTVVGLGYYWWRHPDALLGTVLATGLLWQAGLLIGHLHAKITWFFIPAMLIYAVGDWQTDRSAGRALQTPPWPRLSCLPWAWPSTARPTPTPACCGHRFWPTSGPCWRCLPCRGGASTAGAAPAAPPTGSCCCPASTCTAVWHWPLPRW</sequence>
<evidence type="ECO:0000256" key="1">
    <source>
        <dbReference type="SAM" id="Phobius"/>
    </source>
</evidence>
<gene>
    <name evidence="3" type="ORF">MUN79_03080</name>
</gene>
<accession>A0A8T9QJH9</accession>
<organism evidence="3 4">
    <name type="scientific">Hymenobacter cellulosilyticus</name>
    <dbReference type="NCBI Taxonomy" id="2932248"/>
    <lineage>
        <taxon>Bacteria</taxon>
        <taxon>Pseudomonadati</taxon>
        <taxon>Bacteroidota</taxon>
        <taxon>Cytophagia</taxon>
        <taxon>Cytophagales</taxon>
        <taxon>Hymenobacteraceae</taxon>
        <taxon>Hymenobacter</taxon>
    </lineage>
</organism>
<evidence type="ECO:0000313" key="4">
    <source>
        <dbReference type="Proteomes" id="UP000831796"/>
    </source>
</evidence>
<reference evidence="3" key="1">
    <citation type="submission" date="2022-04" db="EMBL/GenBank/DDBJ databases">
        <title>Hymenobacter sp. isolated from the air.</title>
        <authorList>
            <person name="Won M."/>
            <person name="Lee C.-M."/>
            <person name="Woen H.-Y."/>
            <person name="Kwon S.-W."/>
        </authorList>
    </citation>
    <scope>NUCLEOTIDE SEQUENCE</scope>
    <source>
        <strain evidence="3">5116S-3</strain>
    </source>
</reference>
<feature type="transmembrane region" description="Helical" evidence="1">
    <location>
        <begin position="115"/>
        <end position="133"/>
    </location>
</feature>
<dbReference type="Pfam" id="PF09925">
    <property type="entry name" value="DUF2157"/>
    <property type="match status" value="1"/>
</dbReference>
<dbReference type="EMBL" id="CP095046">
    <property type="protein sequence ID" value="UOQ74933.1"/>
    <property type="molecule type" value="Genomic_DNA"/>
</dbReference>
<dbReference type="Proteomes" id="UP000831796">
    <property type="component" value="Chromosome"/>
</dbReference>
<dbReference type="AlphaFoldDB" id="A0A8T9QJH9"/>
<protein>
    <submittedName>
        <fullName evidence="3">DUF2157 domain-containing protein</fullName>
    </submittedName>
</protein>
<keyword evidence="1" id="KW-1133">Transmembrane helix</keyword>
<keyword evidence="4" id="KW-1185">Reference proteome</keyword>
<feature type="transmembrane region" description="Helical" evidence="1">
    <location>
        <begin position="163"/>
        <end position="179"/>
    </location>
</feature>
<evidence type="ECO:0000313" key="3">
    <source>
        <dbReference type="EMBL" id="UOQ74933.1"/>
    </source>
</evidence>
<dbReference type="KEGG" id="hcu:MUN79_03080"/>
<proteinExistence type="predicted"/>
<evidence type="ECO:0000259" key="2">
    <source>
        <dbReference type="Pfam" id="PF09925"/>
    </source>
</evidence>
<feature type="transmembrane region" description="Helical" evidence="1">
    <location>
        <begin position="67"/>
        <end position="88"/>
    </location>
</feature>
<dbReference type="RefSeq" id="WP_244678269.1">
    <property type="nucleotide sequence ID" value="NZ_CP095046.1"/>
</dbReference>
<keyword evidence="1" id="KW-0472">Membrane</keyword>
<keyword evidence="1" id="KW-0812">Transmembrane</keyword>
<dbReference type="InterPro" id="IPR018677">
    <property type="entry name" value="DUF2157"/>
</dbReference>